<evidence type="ECO:0000313" key="5">
    <source>
        <dbReference type="Proteomes" id="UP001172155"/>
    </source>
</evidence>
<accession>A0AA40KBC3</accession>
<name>A0AA40KBC3_9PEZI</name>
<keyword evidence="5" id="KW-1185">Reference proteome</keyword>
<evidence type="ECO:0000256" key="1">
    <source>
        <dbReference type="SAM" id="MobiDB-lite"/>
    </source>
</evidence>
<keyword evidence="3" id="KW-0732">Signal</keyword>
<gene>
    <name evidence="4" type="ORF">B0T18DRAFT_404897</name>
</gene>
<evidence type="ECO:0000256" key="2">
    <source>
        <dbReference type="SAM" id="Phobius"/>
    </source>
</evidence>
<protein>
    <recommendedName>
        <fullName evidence="6">Mid2 domain-containing protein</fullName>
    </recommendedName>
</protein>
<feature type="chain" id="PRO_5041419316" description="Mid2 domain-containing protein" evidence="3">
    <location>
        <begin position="19"/>
        <end position="143"/>
    </location>
</feature>
<proteinExistence type="predicted"/>
<sequence>MHLLSLLAFIPILQSCVSRIGARAQTVVVTYTEPPPPPAVSSVVTARQTILTEPIVSTLRVTRTQAGNVEPGTTTTGSSPGSSIDAGLGGDGGSSSGSGNSAASKGDLSQLEIAGIVIGIVFGIISALATLWMCLRGRRPGQI</sequence>
<dbReference type="AlphaFoldDB" id="A0AA40KBC3"/>
<organism evidence="4 5">
    <name type="scientific">Schizothecium vesticola</name>
    <dbReference type="NCBI Taxonomy" id="314040"/>
    <lineage>
        <taxon>Eukaryota</taxon>
        <taxon>Fungi</taxon>
        <taxon>Dikarya</taxon>
        <taxon>Ascomycota</taxon>
        <taxon>Pezizomycotina</taxon>
        <taxon>Sordariomycetes</taxon>
        <taxon>Sordariomycetidae</taxon>
        <taxon>Sordariales</taxon>
        <taxon>Schizotheciaceae</taxon>
        <taxon>Schizothecium</taxon>
    </lineage>
</organism>
<feature type="compositionally biased region" description="Gly residues" evidence="1">
    <location>
        <begin position="87"/>
        <end position="96"/>
    </location>
</feature>
<reference evidence="4" key="1">
    <citation type="submission" date="2023-06" db="EMBL/GenBank/DDBJ databases">
        <title>Genome-scale phylogeny and comparative genomics of the fungal order Sordariales.</title>
        <authorList>
            <consortium name="Lawrence Berkeley National Laboratory"/>
            <person name="Hensen N."/>
            <person name="Bonometti L."/>
            <person name="Westerberg I."/>
            <person name="Brannstrom I.O."/>
            <person name="Guillou S."/>
            <person name="Cros-Aarteil S."/>
            <person name="Calhoun S."/>
            <person name="Haridas S."/>
            <person name="Kuo A."/>
            <person name="Mondo S."/>
            <person name="Pangilinan J."/>
            <person name="Riley R."/>
            <person name="LaButti K."/>
            <person name="Andreopoulos B."/>
            <person name="Lipzen A."/>
            <person name="Chen C."/>
            <person name="Yanf M."/>
            <person name="Daum C."/>
            <person name="Ng V."/>
            <person name="Clum A."/>
            <person name="Steindorff A."/>
            <person name="Ohm R."/>
            <person name="Martin F."/>
            <person name="Silar P."/>
            <person name="Natvig D."/>
            <person name="Lalanne C."/>
            <person name="Gautier V."/>
            <person name="Ament-velasquez S.L."/>
            <person name="Kruys A."/>
            <person name="Hutchinson M.I."/>
            <person name="Powell A.J."/>
            <person name="Barry K."/>
            <person name="Miller A.N."/>
            <person name="Grigoriev I.V."/>
            <person name="Debuchy R."/>
            <person name="Gladieux P."/>
            <person name="Thoren M.H."/>
            <person name="Johannesson H."/>
        </authorList>
    </citation>
    <scope>NUCLEOTIDE SEQUENCE</scope>
    <source>
        <strain evidence="4">SMH3187-1</strain>
    </source>
</reference>
<keyword evidence="2" id="KW-0812">Transmembrane</keyword>
<evidence type="ECO:0008006" key="6">
    <source>
        <dbReference type="Google" id="ProtNLM"/>
    </source>
</evidence>
<dbReference type="EMBL" id="JAUKUD010000002">
    <property type="protein sequence ID" value="KAK0752447.1"/>
    <property type="molecule type" value="Genomic_DNA"/>
</dbReference>
<comment type="caution">
    <text evidence="4">The sequence shown here is derived from an EMBL/GenBank/DDBJ whole genome shotgun (WGS) entry which is preliminary data.</text>
</comment>
<keyword evidence="2" id="KW-1133">Transmembrane helix</keyword>
<evidence type="ECO:0000256" key="3">
    <source>
        <dbReference type="SAM" id="SignalP"/>
    </source>
</evidence>
<keyword evidence="2" id="KW-0472">Membrane</keyword>
<feature type="region of interest" description="Disordered" evidence="1">
    <location>
        <begin position="62"/>
        <end position="102"/>
    </location>
</feature>
<evidence type="ECO:0000313" key="4">
    <source>
        <dbReference type="EMBL" id="KAK0752447.1"/>
    </source>
</evidence>
<feature type="signal peptide" evidence="3">
    <location>
        <begin position="1"/>
        <end position="18"/>
    </location>
</feature>
<feature type="transmembrane region" description="Helical" evidence="2">
    <location>
        <begin position="113"/>
        <end position="135"/>
    </location>
</feature>
<feature type="compositionally biased region" description="Low complexity" evidence="1">
    <location>
        <begin position="71"/>
        <end position="86"/>
    </location>
</feature>
<dbReference type="Proteomes" id="UP001172155">
    <property type="component" value="Unassembled WGS sequence"/>
</dbReference>